<dbReference type="GO" id="GO:0003824">
    <property type="term" value="F:catalytic activity"/>
    <property type="evidence" value="ECO:0007669"/>
    <property type="project" value="InterPro"/>
</dbReference>
<dbReference type="Pfam" id="PF00668">
    <property type="entry name" value="Condensation"/>
    <property type="match status" value="1"/>
</dbReference>
<dbReference type="GO" id="GO:0005737">
    <property type="term" value="C:cytoplasm"/>
    <property type="evidence" value="ECO:0007669"/>
    <property type="project" value="TreeGrafter"/>
</dbReference>
<protein>
    <recommendedName>
        <fullName evidence="1">Condensation domain-containing protein</fullName>
    </recommendedName>
</protein>
<accession>A0A385DJF0</accession>
<dbReference type="PANTHER" id="PTHR45527">
    <property type="entry name" value="NONRIBOSOMAL PEPTIDE SYNTHETASE"/>
    <property type="match status" value="1"/>
</dbReference>
<evidence type="ECO:0000313" key="3">
    <source>
        <dbReference type="Proteomes" id="UP000259636"/>
    </source>
</evidence>
<dbReference type="SUPFAM" id="SSF52777">
    <property type="entry name" value="CoA-dependent acyltransferases"/>
    <property type="match status" value="2"/>
</dbReference>
<dbReference type="GO" id="GO:0043041">
    <property type="term" value="P:amino acid activation for nonribosomal peptide biosynthetic process"/>
    <property type="evidence" value="ECO:0007669"/>
    <property type="project" value="TreeGrafter"/>
</dbReference>
<dbReference type="EMBL" id="CP031742">
    <property type="protein sequence ID" value="AXQ58565.1"/>
    <property type="molecule type" value="Genomic_DNA"/>
</dbReference>
<organism evidence="2 3">
    <name type="scientific">Streptomyces koyangensis</name>
    <dbReference type="NCBI Taxonomy" id="188770"/>
    <lineage>
        <taxon>Bacteria</taxon>
        <taxon>Bacillati</taxon>
        <taxon>Actinomycetota</taxon>
        <taxon>Actinomycetes</taxon>
        <taxon>Kitasatosporales</taxon>
        <taxon>Streptomycetaceae</taxon>
        <taxon>Streptomyces</taxon>
        <taxon>Streptomyces aurantiacus group</taxon>
    </lineage>
</organism>
<evidence type="ECO:0000259" key="1">
    <source>
        <dbReference type="Pfam" id="PF00668"/>
    </source>
</evidence>
<dbReference type="GO" id="GO:0031177">
    <property type="term" value="F:phosphopantetheine binding"/>
    <property type="evidence" value="ECO:0007669"/>
    <property type="project" value="TreeGrafter"/>
</dbReference>
<gene>
    <name evidence="2" type="ORF">D0C37_30800</name>
</gene>
<dbReference type="KEGG" id="sky:D0C37_30800"/>
<dbReference type="GO" id="GO:0008610">
    <property type="term" value="P:lipid biosynthetic process"/>
    <property type="evidence" value="ECO:0007669"/>
    <property type="project" value="UniProtKB-ARBA"/>
</dbReference>
<dbReference type="InterPro" id="IPR001242">
    <property type="entry name" value="Condensation_dom"/>
</dbReference>
<feature type="domain" description="Condensation" evidence="1">
    <location>
        <begin position="64"/>
        <end position="369"/>
    </location>
</feature>
<dbReference type="Proteomes" id="UP000259636">
    <property type="component" value="Chromosome"/>
</dbReference>
<dbReference type="InterPro" id="IPR023213">
    <property type="entry name" value="CAT-like_dom_sf"/>
</dbReference>
<dbReference type="GO" id="GO:0044550">
    <property type="term" value="P:secondary metabolite biosynthetic process"/>
    <property type="evidence" value="ECO:0007669"/>
    <property type="project" value="TreeGrafter"/>
</dbReference>
<name>A0A385DJF0_9ACTN</name>
<dbReference type="Gene3D" id="3.30.559.10">
    <property type="entry name" value="Chloramphenicol acetyltransferase-like domain"/>
    <property type="match status" value="1"/>
</dbReference>
<dbReference type="Gene3D" id="3.30.559.30">
    <property type="entry name" value="Nonribosomal peptide synthetase, condensation domain"/>
    <property type="match status" value="1"/>
</dbReference>
<sequence length="496" mass="54295">MRQFPLEALDTAPGRLVEWRLCSPDAPDAPDGGDGPGAARRASFNQDKHFTAAEQSRGSADPVASWIAVTFELPGPLDHAALEQALLSFVRRHEVLRCAFRRLAGDLSCASYPPEGLTLQAAELGEFTTGQAVRDFLAERFRATIDTLAWPLFAMGAVVRDGSTTVYLAFDHIVCDGVSMPNVVHDIAHAYAAALCGREPELPPTGSYLDFADTQRRRFLTLTAEDARLDHWRSYTERAGAFFPPFPLDLGVEPGRMYPIVNEACTLLDAGGAAAFDQECRDAGGKPFMGVMAALARSLREAGGPETYRALMPVSERGDGPWRHAVGWFVNTMPIEFPVRPGAQLPELLAEVKAAFAEMIRHVDVPFVRAWELLAPEHFAATSWPYPVNFFSYIDMRRSPGAAHHDVWRPTTHVWSSRANGACLWFQRDDEGLHMNVIHVDTPQARRTMTGLEEELRRTVREIAGAGAVRGPAVATLATLGTLRQQAGTAPVGVGR</sequence>
<dbReference type="RefSeq" id="WP_101281165.1">
    <property type="nucleotide sequence ID" value="NZ_CP031742.1"/>
</dbReference>
<dbReference type="PANTHER" id="PTHR45527:SF1">
    <property type="entry name" value="FATTY ACID SYNTHASE"/>
    <property type="match status" value="1"/>
</dbReference>
<proteinExistence type="predicted"/>
<evidence type="ECO:0000313" key="2">
    <source>
        <dbReference type="EMBL" id="AXQ58565.1"/>
    </source>
</evidence>
<dbReference type="AlphaFoldDB" id="A0A385DJF0"/>
<reference evidence="2 3" key="1">
    <citation type="submission" date="2018-08" db="EMBL/GenBank/DDBJ databases">
        <authorList>
            <person name="Ferrada E.E."/>
            <person name="Latorre B.A."/>
        </authorList>
    </citation>
    <scope>NUCLEOTIDE SEQUENCE [LARGE SCALE GENOMIC DNA]</scope>
    <source>
        <strain evidence="2 3">VK-A60T</strain>
    </source>
</reference>
<dbReference type="GeneID" id="300118510"/>